<dbReference type="Gene3D" id="3.30.360.10">
    <property type="entry name" value="Dihydrodipicolinate Reductase, domain 2"/>
    <property type="match status" value="1"/>
</dbReference>
<sequence length="366" mass="39395">MDQPLQRPRAGIVGTGGIAHAHAEALKLAGAELVVAVDLDTTRATEFAATTGFAQTAPSLAAAAEAGLDVVAVCTPPSSHASLAIEALSLGLNVVLEKPPALSLRQMRELQDAERASGKHVSCIFQHRFGSPARKLAALQESGALGAALTGFCNTLWFRNQEYFDVPWRGLWDVEGGGPTMGHGIHQFDLLLHLWGPWQEVTAFAGRLARRTETEDVSTAIVRFESGALSTIINSVISPRETSQLRFDYENATVELEHLYGYDDSHWRFTPAPGQEHLASLWADGSPATPSGHPAQYRYIIEAISSGSVPPVTLADAYPTMELAAAIYASAITGKTVRRGDITEGNPFFDRADGRLEPWKLEKSNA</sequence>
<evidence type="ECO:0000256" key="1">
    <source>
        <dbReference type="ARBA" id="ARBA00023027"/>
    </source>
</evidence>
<feature type="domain" description="GFO/IDH/MocA-like oxidoreductase" evidence="3">
    <location>
        <begin position="134"/>
        <end position="248"/>
    </location>
</feature>
<proteinExistence type="predicted"/>
<protein>
    <submittedName>
        <fullName evidence="4">Oxidoreductase, NAD-binding Rossmann fold family protein</fullName>
    </submittedName>
</protein>
<accession>A0A024GWX8</accession>
<comment type="caution">
    <text evidence="4">The sequence shown here is derived from an EMBL/GenBank/DDBJ whole genome shotgun (WGS) entry which is preliminary data.</text>
</comment>
<keyword evidence="5" id="KW-1185">Reference proteome</keyword>
<keyword evidence="1" id="KW-0520">NAD</keyword>
<dbReference type="InterPro" id="IPR036291">
    <property type="entry name" value="NAD(P)-bd_dom_sf"/>
</dbReference>
<dbReference type="Pfam" id="PF01408">
    <property type="entry name" value="GFO_IDH_MocA"/>
    <property type="match status" value="1"/>
</dbReference>
<dbReference type="PANTHER" id="PTHR43249:SF1">
    <property type="entry name" value="D-GLUCOSIDE 3-DEHYDROGENASE"/>
    <property type="match status" value="1"/>
</dbReference>
<dbReference type="InterPro" id="IPR055170">
    <property type="entry name" value="GFO_IDH_MocA-like_dom"/>
</dbReference>
<dbReference type="InterPro" id="IPR052515">
    <property type="entry name" value="Gfo/Idh/MocA_Oxidoreductase"/>
</dbReference>
<dbReference type="PANTHER" id="PTHR43249">
    <property type="entry name" value="UDP-N-ACETYL-2-AMINO-2-DEOXY-D-GLUCURONATE OXIDASE"/>
    <property type="match status" value="1"/>
</dbReference>
<dbReference type="InterPro" id="IPR000683">
    <property type="entry name" value="Gfo/Idh/MocA-like_OxRdtase_N"/>
</dbReference>
<name>A0A024GWX8_9MICC</name>
<dbReference type="EMBL" id="CAQI01000024">
    <property type="protein sequence ID" value="CCQ44137.1"/>
    <property type="molecule type" value="Genomic_DNA"/>
</dbReference>
<dbReference type="Gene3D" id="3.40.50.720">
    <property type="entry name" value="NAD(P)-binding Rossmann-like Domain"/>
    <property type="match status" value="1"/>
</dbReference>
<evidence type="ECO:0000313" key="4">
    <source>
        <dbReference type="EMBL" id="CCQ44137.1"/>
    </source>
</evidence>
<organism evidence="4 5">
    <name type="scientific">Pseudarthrobacter siccitolerans</name>
    <dbReference type="NCBI Taxonomy" id="861266"/>
    <lineage>
        <taxon>Bacteria</taxon>
        <taxon>Bacillati</taxon>
        <taxon>Actinomycetota</taxon>
        <taxon>Actinomycetes</taxon>
        <taxon>Micrococcales</taxon>
        <taxon>Micrococcaceae</taxon>
        <taxon>Pseudarthrobacter</taxon>
    </lineage>
</organism>
<feature type="domain" description="Gfo/Idh/MocA-like oxidoreductase N-terminal" evidence="2">
    <location>
        <begin position="9"/>
        <end position="122"/>
    </location>
</feature>
<dbReference type="Pfam" id="PF22725">
    <property type="entry name" value="GFO_IDH_MocA_C3"/>
    <property type="match status" value="1"/>
</dbReference>
<evidence type="ECO:0000259" key="3">
    <source>
        <dbReference type="Pfam" id="PF22725"/>
    </source>
</evidence>
<dbReference type="Proteomes" id="UP000035722">
    <property type="component" value="Unassembled WGS sequence"/>
</dbReference>
<dbReference type="STRING" id="861266.ARTSIC4J27_60"/>
<reference evidence="5" key="1">
    <citation type="journal article" date="2014" name="Genome Announc.">
        <title>Genome Sequence of Arthrobacter siccitolerans 4J27, a Xeroprotectant-Producing Desiccation-Tolerant Microorganism.</title>
        <authorList>
            <person name="Manzanera M."/>
            <person name="Santa-Cruz-Calvo L."/>
            <person name="Vilchez J.I."/>
            <person name="Garcia-Fontana C."/>
            <person name="Silva-Castro G.A."/>
            <person name="Calvo C."/>
            <person name="Gonzalez-Lopez J."/>
        </authorList>
    </citation>
    <scope>NUCLEOTIDE SEQUENCE [LARGE SCALE GENOMIC DNA]</scope>
    <source>
        <strain evidence="5">4J27</strain>
    </source>
</reference>
<gene>
    <name evidence="4" type="ORF">ARTSIC4J27_60</name>
</gene>
<evidence type="ECO:0000313" key="5">
    <source>
        <dbReference type="Proteomes" id="UP000035722"/>
    </source>
</evidence>
<evidence type="ECO:0000259" key="2">
    <source>
        <dbReference type="Pfam" id="PF01408"/>
    </source>
</evidence>
<dbReference type="OrthoDB" id="9815825at2"/>
<dbReference type="SUPFAM" id="SSF51735">
    <property type="entry name" value="NAD(P)-binding Rossmann-fold domains"/>
    <property type="match status" value="1"/>
</dbReference>
<dbReference type="AlphaFoldDB" id="A0A024GWX8"/>
<dbReference type="GO" id="GO:0000166">
    <property type="term" value="F:nucleotide binding"/>
    <property type="evidence" value="ECO:0007669"/>
    <property type="project" value="InterPro"/>
</dbReference>
<dbReference type="SUPFAM" id="SSF55347">
    <property type="entry name" value="Glyceraldehyde-3-phosphate dehydrogenase-like, C-terminal domain"/>
    <property type="match status" value="1"/>
</dbReference>
<dbReference type="RefSeq" id="WP_050053224.1">
    <property type="nucleotide sequence ID" value="NZ_CAQI01000024.1"/>
</dbReference>